<proteinExistence type="inferred from homology"/>
<gene>
    <name evidence="7" type="primary">C37C3.2</name>
    <name evidence="7" type="ORF">EHP00_1081</name>
</gene>
<dbReference type="SUPFAM" id="SSF75689">
    <property type="entry name" value="Zinc-binding domain of translation initiation factor 2 beta"/>
    <property type="match status" value="1"/>
</dbReference>
<dbReference type="OrthoDB" id="10250831at2759"/>
<reference evidence="7 8" key="1">
    <citation type="journal article" date="2017" name="Environ. Microbiol.">
        <title>Decay of the glycolytic pathway and adaptation to intranuclear parasitism within Enterocytozoonidae microsporidia.</title>
        <authorList>
            <person name="Wiredu Boakye D."/>
            <person name="Jaroenlak P."/>
            <person name="Prachumwat A."/>
            <person name="Williams T.A."/>
            <person name="Bateman K.S."/>
            <person name="Itsathitphaisarn O."/>
            <person name="Sritunyalucksana K."/>
            <person name="Paszkiewicz K.H."/>
            <person name="Moore K.A."/>
            <person name="Stentiford G.D."/>
            <person name="Williams B.A."/>
        </authorList>
    </citation>
    <scope>NUCLEOTIDE SEQUENCE [LARGE SCALE GENOMIC DNA]</scope>
    <source>
        <strain evidence="7 8">TH1</strain>
    </source>
</reference>
<dbReference type="SUPFAM" id="SSF100966">
    <property type="entry name" value="Translation initiation factor 2 beta, aIF2beta, N-terminal domain"/>
    <property type="match status" value="1"/>
</dbReference>
<organism evidence="7 8">
    <name type="scientific">Ecytonucleospora hepatopenaei</name>
    <dbReference type="NCBI Taxonomy" id="646526"/>
    <lineage>
        <taxon>Eukaryota</taxon>
        <taxon>Fungi</taxon>
        <taxon>Fungi incertae sedis</taxon>
        <taxon>Microsporidia</taxon>
        <taxon>Enterocytozoonidae</taxon>
        <taxon>Ecytonucleospora</taxon>
    </lineage>
</organism>
<protein>
    <submittedName>
        <fullName evidence="7">C37C3.2</fullName>
    </submittedName>
</protein>
<sequence>MININSKISDPFYRYKMHEVLCEPEKQHTLIVNLEEIGRDLKRDPANILRFLGLTLGCSTKIAEHNKMPKYLLPGTYDESKLQSTIFEFIDLFVLCNACGNPETFFLVSDGVLMRQCNSCGAVFKQQDHKLNVVFLKDIGNQRFNDKNYEKEMTRDVLKNENCTDIVNLSYKDLKIEDIKNVQDFLLRLENVLESEERPEQIKKFLKEMVKLGVDIEEIEEYFEKPKKDGKRNPLIKNRVKKFLDECE</sequence>
<dbReference type="PANTHER" id="PTHR23001:SF7">
    <property type="entry name" value="EUKARYOTIC TRANSLATION INITIATION FACTOR 5"/>
    <property type="match status" value="1"/>
</dbReference>
<dbReference type="InterPro" id="IPR016190">
    <property type="entry name" value="Transl_init_fac_IF2/IF5_Zn-bd"/>
</dbReference>
<dbReference type="STRING" id="646526.A0A1W0E5A7"/>
<dbReference type="Pfam" id="PF01873">
    <property type="entry name" value="eIF-5_eIF-2B"/>
    <property type="match status" value="1"/>
</dbReference>
<dbReference type="InterPro" id="IPR016189">
    <property type="entry name" value="Transl_init_fac_IF2/IF5_N"/>
</dbReference>
<dbReference type="GO" id="GO:0001732">
    <property type="term" value="P:formation of cytoplasmic translation initiation complex"/>
    <property type="evidence" value="ECO:0007669"/>
    <property type="project" value="TreeGrafter"/>
</dbReference>
<dbReference type="EMBL" id="MNPJ01000020">
    <property type="protein sequence ID" value="OQS54389.1"/>
    <property type="molecule type" value="Genomic_DNA"/>
</dbReference>
<keyword evidence="8" id="KW-1185">Reference proteome</keyword>
<keyword evidence="3" id="KW-0547">Nucleotide-binding</keyword>
<dbReference type="VEuPathDB" id="MicrosporidiaDB:EHP00_1081"/>
<dbReference type="GO" id="GO:0005525">
    <property type="term" value="F:GTP binding"/>
    <property type="evidence" value="ECO:0007669"/>
    <property type="project" value="UniProtKB-KW"/>
</dbReference>
<dbReference type="Gene3D" id="3.30.30.170">
    <property type="match status" value="1"/>
</dbReference>
<dbReference type="Proteomes" id="UP000192758">
    <property type="component" value="Unassembled WGS sequence"/>
</dbReference>
<dbReference type="GO" id="GO:0071074">
    <property type="term" value="F:eukaryotic initiation factor eIF2 binding"/>
    <property type="evidence" value="ECO:0007669"/>
    <property type="project" value="TreeGrafter"/>
</dbReference>
<name>A0A1W0E5A7_9MICR</name>
<evidence type="ECO:0000313" key="7">
    <source>
        <dbReference type="EMBL" id="OQS54389.1"/>
    </source>
</evidence>
<keyword evidence="2" id="KW-0396">Initiation factor</keyword>
<evidence type="ECO:0000256" key="4">
    <source>
        <dbReference type="ARBA" id="ARBA00022917"/>
    </source>
</evidence>
<dbReference type="InterPro" id="IPR002735">
    <property type="entry name" value="Transl_init_fac_IF2/IF5_dom"/>
</dbReference>
<accession>A0A1W0E5A7</accession>
<keyword evidence="5" id="KW-0342">GTP-binding</keyword>
<dbReference type="AlphaFoldDB" id="A0A1W0E5A7"/>
<dbReference type="InterPro" id="IPR045196">
    <property type="entry name" value="IF2/IF5"/>
</dbReference>
<evidence type="ECO:0000313" key="8">
    <source>
        <dbReference type="Proteomes" id="UP000192758"/>
    </source>
</evidence>
<dbReference type="Gene3D" id="2.20.25.350">
    <property type="match status" value="1"/>
</dbReference>
<evidence type="ECO:0000256" key="2">
    <source>
        <dbReference type="ARBA" id="ARBA00022540"/>
    </source>
</evidence>
<dbReference type="PANTHER" id="PTHR23001">
    <property type="entry name" value="EUKARYOTIC TRANSLATION INITIATION FACTOR"/>
    <property type="match status" value="1"/>
</dbReference>
<dbReference type="SMART" id="SM00653">
    <property type="entry name" value="eIF2B_5"/>
    <property type="match status" value="1"/>
</dbReference>
<evidence type="ECO:0000256" key="1">
    <source>
        <dbReference type="ARBA" id="ARBA00010397"/>
    </source>
</evidence>
<evidence type="ECO:0000256" key="5">
    <source>
        <dbReference type="ARBA" id="ARBA00023134"/>
    </source>
</evidence>
<dbReference type="GO" id="GO:0003743">
    <property type="term" value="F:translation initiation factor activity"/>
    <property type="evidence" value="ECO:0007669"/>
    <property type="project" value="UniProtKB-KW"/>
</dbReference>
<evidence type="ECO:0000259" key="6">
    <source>
        <dbReference type="SMART" id="SM00653"/>
    </source>
</evidence>
<dbReference type="GO" id="GO:0005829">
    <property type="term" value="C:cytosol"/>
    <property type="evidence" value="ECO:0007669"/>
    <property type="project" value="TreeGrafter"/>
</dbReference>
<dbReference type="GO" id="GO:0005092">
    <property type="term" value="F:GDP-dissociation inhibitor activity"/>
    <property type="evidence" value="ECO:0007669"/>
    <property type="project" value="TreeGrafter"/>
</dbReference>
<evidence type="ECO:0000256" key="3">
    <source>
        <dbReference type="ARBA" id="ARBA00022741"/>
    </source>
</evidence>
<comment type="caution">
    <text evidence="7">The sequence shown here is derived from an EMBL/GenBank/DDBJ whole genome shotgun (WGS) entry which is preliminary data.</text>
</comment>
<keyword evidence="4" id="KW-0648">Protein biosynthesis</keyword>
<feature type="domain" description="Translation initiation factor IF2/IF5" evidence="6">
    <location>
        <begin position="12"/>
        <end position="123"/>
    </location>
</feature>
<comment type="similarity">
    <text evidence="1">Belongs to the eIF-2-beta/eIF-5 family.</text>
</comment>